<evidence type="ECO:0000256" key="1">
    <source>
        <dbReference type="ARBA" id="ARBA00022801"/>
    </source>
</evidence>
<dbReference type="GO" id="GO:0004805">
    <property type="term" value="F:trehalose-phosphatase activity"/>
    <property type="evidence" value="ECO:0007669"/>
    <property type="project" value="UniProtKB-EC"/>
</dbReference>
<dbReference type="Pfam" id="PF02358">
    <property type="entry name" value="Trehalose_PPase"/>
    <property type="match status" value="1"/>
</dbReference>
<evidence type="ECO:0000313" key="5">
    <source>
        <dbReference type="Proteomes" id="UP001165368"/>
    </source>
</evidence>
<evidence type="ECO:0000256" key="3">
    <source>
        <dbReference type="RuleBase" id="RU361117"/>
    </source>
</evidence>
<dbReference type="RefSeq" id="WP_237827342.1">
    <property type="nucleotide sequence ID" value="NZ_JAKLTQ010000034.1"/>
</dbReference>
<comment type="pathway">
    <text evidence="3">Glycan biosynthesis; trehalose biosynthesis.</text>
</comment>
<sequence>MAEAAALPDPGLRAALEVLAGTHRLLVALDFDGVLAPIVEHAADARPLPAAAAAVTALAGLPGTTTAYISGRALASLRLVGSPDERTLLIGSHGGEVFTGPDSAPLALDAGQAAALAAATGVVERVVAGHPGTVLEAKPAGVVLHTRTAPDDVAAAATAQARALLEQIPGVHLSDGKQVLETSVISADKGQGLELLRGFTGADAVLFAGDDVTDENAFRVLRGQDVGIKVGPGETAARHRVQSPEAFAAVLALLAELRAAAVRR</sequence>
<dbReference type="PANTHER" id="PTHR43768">
    <property type="entry name" value="TREHALOSE 6-PHOSPHATE PHOSPHATASE"/>
    <property type="match status" value="1"/>
</dbReference>
<dbReference type="InterPro" id="IPR023214">
    <property type="entry name" value="HAD_sf"/>
</dbReference>
<dbReference type="EC" id="3.1.3.12" evidence="3"/>
<proteinExistence type="inferred from homology"/>
<keyword evidence="5" id="KW-1185">Reference proteome</keyword>
<keyword evidence="3" id="KW-0479">Metal-binding</keyword>
<organism evidence="4 5">
    <name type="scientific">Arthrobacter hankyongi</name>
    <dbReference type="NCBI Taxonomy" id="2904801"/>
    <lineage>
        <taxon>Bacteria</taxon>
        <taxon>Bacillati</taxon>
        <taxon>Actinomycetota</taxon>
        <taxon>Actinomycetes</taxon>
        <taxon>Micrococcales</taxon>
        <taxon>Micrococcaceae</taxon>
        <taxon>Arthrobacter</taxon>
    </lineage>
</organism>
<comment type="function">
    <text evidence="2 3">Removes the phosphate from trehalose 6-phosphate to produce free trehalose.</text>
</comment>
<protein>
    <recommendedName>
        <fullName evidence="3">Trehalose 6-phosphate phosphatase</fullName>
        <ecNumber evidence="3">3.1.3.12</ecNumber>
    </recommendedName>
</protein>
<reference evidence="4" key="1">
    <citation type="submission" date="2022-01" db="EMBL/GenBank/DDBJ databases">
        <authorList>
            <person name="Jo J.-H."/>
            <person name="Im W.-T."/>
        </authorList>
    </citation>
    <scope>NUCLEOTIDE SEQUENCE</scope>
    <source>
        <strain evidence="4">I2-34</strain>
    </source>
</reference>
<dbReference type="NCBIfam" id="TIGR00685">
    <property type="entry name" value="T6PP"/>
    <property type="match status" value="1"/>
</dbReference>
<dbReference type="Gene3D" id="3.30.70.1020">
    <property type="entry name" value="Trehalose-6-phosphate phosphatase related protein, domain 2"/>
    <property type="match status" value="1"/>
</dbReference>
<dbReference type="PANTHER" id="PTHR43768:SF3">
    <property type="entry name" value="TREHALOSE 6-PHOSPHATE PHOSPHATASE"/>
    <property type="match status" value="1"/>
</dbReference>
<accession>A0ABS9LDZ4</accession>
<comment type="cofactor">
    <cofactor evidence="3">
        <name>Mg(2+)</name>
        <dbReference type="ChEBI" id="CHEBI:18420"/>
    </cofactor>
</comment>
<evidence type="ECO:0000256" key="2">
    <source>
        <dbReference type="ARBA" id="ARBA00024179"/>
    </source>
</evidence>
<comment type="similarity">
    <text evidence="3">Belongs to the trehalose phosphatase family.</text>
</comment>
<dbReference type="Proteomes" id="UP001165368">
    <property type="component" value="Unassembled WGS sequence"/>
</dbReference>
<evidence type="ECO:0000313" key="4">
    <source>
        <dbReference type="EMBL" id="MCG2624881.1"/>
    </source>
</evidence>
<dbReference type="InterPro" id="IPR044651">
    <property type="entry name" value="OTSB-like"/>
</dbReference>
<gene>
    <name evidence="4" type="primary">otsB</name>
    <name evidence="4" type="ORF">LVY72_23605</name>
</gene>
<dbReference type="InterPro" id="IPR036412">
    <property type="entry name" value="HAD-like_sf"/>
</dbReference>
<dbReference type="Gene3D" id="3.40.50.1000">
    <property type="entry name" value="HAD superfamily/HAD-like"/>
    <property type="match status" value="1"/>
</dbReference>
<dbReference type="InterPro" id="IPR003337">
    <property type="entry name" value="Trehalose_PPase"/>
</dbReference>
<keyword evidence="3" id="KW-0460">Magnesium</keyword>
<comment type="caution">
    <text evidence="4">The sequence shown here is derived from an EMBL/GenBank/DDBJ whole genome shotgun (WGS) entry which is preliminary data.</text>
</comment>
<comment type="catalytic activity">
    <reaction evidence="3">
        <text>alpha,alpha-trehalose 6-phosphate + H2O = alpha,alpha-trehalose + phosphate</text>
        <dbReference type="Rhea" id="RHEA:23420"/>
        <dbReference type="ChEBI" id="CHEBI:15377"/>
        <dbReference type="ChEBI" id="CHEBI:16551"/>
        <dbReference type="ChEBI" id="CHEBI:43474"/>
        <dbReference type="ChEBI" id="CHEBI:58429"/>
        <dbReference type="EC" id="3.1.3.12"/>
    </reaction>
</comment>
<keyword evidence="1 3" id="KW-0378">Hydrolase</keyword>
<dbReference type="EMBL" id="JAKLTQ010000034">
    <property type="protein sequence ID" value="MCG2624881.1"/>
    <property type="molecule type" value="Genomic_DNA"/>
</dbReference>
<name>A0ABS9LDZ4_9MICC</name>
<dbReference type="SUPFAM" id="SSF56784">
    <property type="entry name" value="HAD-like"/>
    <property type="match status" value="1"/>
</dbReference>